<dbReference type="InterPro" id="IPR045605">
    <property type="entry name" value="KshA-like_C"/>
</dbReference>
<evidence type="ECO:0000256" key="12">
    <source>
        <dbReference type="ARBA" id="ARBA00025712"/>
    </source>
</evidence>
<evidence type="ECO:0000256" key="7">
    <source>
        <dbReference type="ARBA" id="ARBA00022989"/>
    </source>
</evidence>
<dbReference type="Pfam" id="PF19298">
    <property type="entry name" value="KshA_C"/>
    <property type="match status" value="1"/>
</dbReference>
<keyword evidence="11" id="KW-0472">Membrane</keyword>
<evidence type="ECO:0000256" key="9">
    <source>
        <dbReference type="ARBA" id="ARBA00023004"/>
    </source>
</evidence>
<evidence type="ECO:0000256" key="13">
    <source>
        <dbReference type="ARBA" id="ARBA00025729"/>
    </source>
</evidence>
<dbReference type="PANTHER" id="PTHR21266">
    <property type="entry name" value="IRON-SULFUR DOMAIN CONTAINING PROTEIN"/>
    <property type="match status" value="1"/>
</dbReference>
<dbReference type="SUPFAM" id="SSF50022">
    <property type="entry name" value="ISP domain"/>
    <property type="match status" value="1"/>
</dbReference>
<comment type="pathway">
    <text evidence="3">Hormone biosynthesis.</text>
</comment>
<comment type="similarity">
    <text evidence="13">Belongs to the cholesterol 7-desaturase family.</text>
</comment>
<accession>A0ABQ7QNP4</accession>
<dbReference type="Pfam" id="PF00355">
    <property type="entry name" value="Rieske"/>
    <property type="match status" value="1"/>
</dbReference>
<keyword evidence="7" id="KW-1133">Transmembrane helix</keyword>
<organism evidence="18 19">
    <name type="scientific">Plutella xylostella</name>
    <name type="common">Diamondback moth</name>
    <name type="synonym">Plutella maculipennis</name>
    <dbReference type="NCBI Taxonomy" id="51655"/>
    <lineage>
        <taxon>Eukaryota</taxon>
        <taxon>Metazoa</taxon>
        <taxon>Ecdysozoa</taxon>
        <taxon>Arthropoda</taxon>
        <taxon>Hexapoda</taxon>
        <taxon>Insecta</taxon>
        <taxon>Pterygota</taxon>
        <taxon>Neoptera</taxon>
        <taxon>Endopterygota</taxon>
        <taxon>Lepidoptera</taxon>
        <taxon>Glossata</taxon>
        <taxon>Ditrysia</taxon>
        <taxon>Yponomeutoidea</taxon>
        <taxon>Plutellidae</taxon>
        <taxon>Plutella</taxon>
    </lineage>
</organism>
<dbReference type="Gene3D" id="3.90.380.10">
    <property type="entry name" value="Naphthalene 1,2-dioxygenase Alpha Subunit, Chain A, domain 1"/>
    <property type="match status" value="1"/>
</dbReference>
<evidence type="ECO:0000259" key="17">
    <source>
        <dbReference type="PROSITE" id="PS51296"/>
    </source>
</evidence>
<evidence type="ECO:0000313" key="18">
    <source>
        <dbReference type="EMBL" id="KAG7306665.1"/>
    </source>
</evidence>
<comment type="subcellular location">
    <subcellularLocation>
        <location evidence="2">Membrane</location>
    </subcellularLocation>
</comment>
<keyword evidence="19" id="KW-1185">Reference proteome</keyword>
<comment type="pathway">
    <text evidence="12">Steroid hormone biosynthesis; dafachronic acid biosynthesis.</text>
</comment>
<evidence type="ECO:0000313" key="19">
    <source>
        <dbReference type="Proteomes" id="UP000823941"/>
    </source>
</evidence>
<feature type="domain" description="Rieske" evidence="17">
    <location>
        <begin position="1"/>
        <end position="85"/>
    </location>
</feature>
<keyword evidence="8" id="KW-0560">Oxidoreductase</keyword>
<reference evidence="18 19" key="1">
    <citation type="submission" date="2021-06" db="EMBL/GenBank/DDBJ databases">
        <title>A haploid diamondback moth (Plutella xylostella L.) genome assembly resolves 31 chromosomes and identifies a diamide resistance mutation.</title>
        <authorList>
            <person name="Ward C.M."/>
            <person name="Perry K.D."/>
            <person name="Baker G."/>
            <person name="Powis K."/>
            <person name="Heckel D.G."/>
            <person name="Baxter S.W."/>
        </authorList>
    </citation>
    <scope>NUCLEOTIDE SEQUENCE [LARGE SCALE GENOMIC DNA]</scope>
    <source>
        <strain evidence="18 19">LV</strain>
        <tissue evidence="18">Single pupa</tissue>
    </source>
</reference>
<evidence type="ECO:0000256" key="1">
    <source>
        <dbReference type="ARBA" id="ARBA00001962"/>
    </source>
</evidence>
<evidence type="ECO:0000256" key="2">
    <source>
        <dbReference type="ARBA" id="ARBA00004370"/>
    </source>
</evidence>
<evidence type="ECO:0000256" key="14">
    <source>
        <dbReference type="ARBA" id="ARBA00026095"/>
    </source>
</evidence>
<keyword evidence="5" id="KW-0001">2Fe-2S</keyword>
<evidence type="ECO:0000256" key="15">
    <source>
        <dbReference type="ARBA" id="ARBA00047853"/>
    </source>
</evidence>
<dbReference type="Proteomes" id="UP000823941">
    <property type="component" value="Chromosome 11"/>
</dbReference>
<dbReference type="Gene3D" id="2.102.10.10">
    <property type="entry name" value="Rieske [2Fe-2S] iron-sulphur domain"/>
    <property type="match status" value="1"/>
</dbReference>
<dbReference type="PANTHER" id="PTHR21266:SF32">
    <property type="entry name" value="CHOLESTEROL 7-DESATURASE NVD"/>
    <property type="match status" value="1"/>
</dbReference>
<name>A0ABQ7QNP4_PLUXY</name>
<sequence>MSPGLNLCVYRGDSGAPHVVDAYCPHLGAHLGGGSVSGDCVQCPFHKWSFDETGRCNRVPGQETAPRGVSIKTWETAEVDGAIWIWHDADGNPPKWTIDNAPELQQWGYRGRNEFVVSSHIQDIPENGADVAHLNAVHSPSLLTNLGERYPFLLNFVGQHTWSAQWTKGEDHTATMTLSHNYTFGKFSVFRIDALATQIGPAHVRLLIQTAFGPILISQSVTPLSPLEQKVIHRFFSPAYNAPLTAAFVRGESYMFERDVVIWNNKRFVSSPAYVKSDKTIRAFRSWYSQFYSEGSLSFRDALRRHREPLDW</sequence>
<dbReference type="PROSITE" id="PS51296">
    <property type="entry name" value="RIESKE"/>
    <property type="match status" value="1"/>
</dbReference>
<protein>
    <recommendedName>
        <fullName evidence="14">cholesterol 7-desaturase</fullName>
        <ecNumber evidence="14">1.14.19.21</ecNumber>
    </recommendedName>
</protein>
<dbReference type="InterPro" id="IPR017941">
    <property type="entry name" value="Rieske_2Fe-2S"/>
</dbReference>
<gene>
    <name evidence="18" type="ORF">JYU34_008083</name>
</gene>
<comment type="caution">
    <text evidence="18">The sequence shown here is derived from an EMBL/GenBank/DDBJ whole genome shotgun (WGS) entry which is preliminary data.</text>
</comment>
<keyword evidence="9" id="KW-0408">Iron</keyword>
<comment type="catalytic activity">
    <reaction evidence="15">
        <text>cholesterol + NADH + O2 + H(+) = 7-dehydrocholesterol + NAD(+) + 2 H2O</text>
        <dbReference type="Rhea" id="RHEA:51644"/>
        <dbReference type="ChEBI" id="CHEBI:15377"/>
        <dbReference type="ChEBI" id="CHEBI:15378"/>
        <dbReference type="ChEBI" id="CHEBI:15379"/>
        <dbReference type="ChEBI" id="CHEBI:16113"/>
        <dbReference type="ChEBI" id="CHEBI:17759"/>
        <dbReference type="ChEBI" id="CHEBI:57540"/>
        <dbReference type="ChEBI" id="CHEBI:57945"/>
        <dbReference type="EC" id="1.14.19.21"/>
    </reaction>
    <physiologicalReaction direction="left-to-right" evidence="15">
        <dbReference type="Rhea" id="RHEA:51645"/>
    </physiologicalReaction>
</comment>
<evidence type="ECO:0000256" key="16">
    <source>
        <dbReference type="ARBA" id="ARBA00049548"/>
    </source>
</evidence>
<evidence type="ECO:0000256" key="4">
    <source>
        <dbReference type="ARBA" id="ARBA00022692"/>
    </source>
</evidence>
<dbReference type="InterPro" id="IPR050584">
    <property type="entry name" value="Cholesterol_7-desaturase"/>
</dbReference>
<dbReference type="EMBL" id="JAHIBW010000011">
    <property type="protein sequence ID" value="KAG7306665.1"/>
    <property type="molecule type" value="Genomic_DNA"/>
</dbReference>
<evidence type="ECO:0000256" key="6">
    <source>
        <dbReference type="ARBA" id="ARBA00022723"/>
    </source>
</evidence>
<keyword evidence="10" id="KW-0411">Iron-sulfur</keyword>
<comment type="catalytic activity">
    <reaction evidence="16">
        <text>cholesterol + NADPH + O2 + H(+) = 7-dehydrocholesterol + NADP(+) + 2 H2O</text>
        <dbReference type="Rhea" id="RHEA:45024"/>
        <dbReference type="ChEBI" id="CHEBI:15377"/>
        <dbReference type="ChEBI" id="CHEBI:15378"/>
        <dbReference type="ChEBI" id="CHEBI:15379"/>
        <dbReference type="ChEBI" id="CHEBI:16113"/>
        <dbReference type="ChEBI" id="CHEBI:17759"/>
        <dbReference type="ChEBI" id="CHEBI:57783"/>
        <dbReference type="ChEBI" id="CHEBI:58349"/>
        <dbReference type="EC" id="1.14.19.21"/>
    </reaction>
    <physiologicalReaction direction="left-to-right" evidence="16">
        <dbReference type="Rhea" id="RHEA:45025"/>
    </physiologicalReaction>
</comment>
<keyword evidence="4" id="KW-0812">Transmembrane</keyword>
<evidence type="ECO:0000256" key="11">
    <source>
        <dbReference type="ARBA" id="ARBA00023136"/>
    </source>
</evidence>
<keyword evidence="6" id="KW-0479">Metal-binding</keyword>
<evidence type="ECO:0000256" key="8">
    <source>
        <dbReference type="ARBA" id="ARBA00023002"/>
    </source>
</evidence>
<dbReference type="InterPro" id="IPR036922">
    <property type="entry name" value="Rieske_2Fe-2S_sf"/>
</dbReference>
<comment type="cofactor">
    <cofactor evidence="1">
        <name>Fe cation</name>
        <dbReference type="ChEBI" id="CHEBI:24875"/>
    </cofactor>
</comment>
<proteinExistence type="inferred from homology"/>
<evidence type="ECO:0000256" key="5">
    <source>
        <dbReference type="ARBA" id="ARBA00022714"/>
    </source>
</evidence>
<dbReference type="SUPFAM" id="SSF55961">
    <property type="entry name" value="Bet v1-like"/>
    <property type="match status" value="1"/>
</dbReference>
<evidence type="ECO:0000256" key="3">
    <source>
        <dbReference type="ARBA" id="ARBA00004972"/>
    </source>
</evidence>
<dbReference type="EC" id="1.14.19.21" evidence="14"/>
<evidence type="ECO:0000256" key="10">
    <source>
        <dbReference type="ARBA" id="ARBA00023014"/>
    </source>
</evidence>